<evidence type="ECO:0000256" key="2">
    <source>
        <dbReference type="ARBA" id="ARBA00023027"/>
    </source>
</evidence>
<organism evidence="4 5">
    <name type="scientific">Rhizobium aquaticum</name>
    <dbReference type="NCBI Taxonomy" id="1549636"/>
    <lineage>
        <taxon>Bacteria</taxon>
        <taxon>Pseudomonadati</taxon>
        <taxon>Pseudomonadota</taxon>
        <taxon>Alphaproteobacteria</taxon>
        <taxon>Hyphomicrobiales</taxon>
        <taxon>Rhizobiaceae</taxon>
        <taxon>Rhizobium/Agrobacterium group</taxon>
        <taxon>Rhizobium</taxon>
    </lineage>
</organism>
<comment type="caution">
    <text evidence="4">The sequence shown here is derived from an EMBL/GenBank/DDBJ whole genome shotgun (WGS) entry which is preliminary data.</text>
</comment>
<dbReference type="SUPFAM" id="SSF51735">
    <property type="entry name" value="NAD(P)-binding Rossmann-fold domains"/>
    <property type="match status" value="1"/>
</dbReference>
<name>A0ABV2J0J5_9HYPH</name>
<keyword evidence="2" id="KW-0520">NAD</keyword>
<gene>
    <name evidence="4" type="ORF">ABID16_002593</name>
</gene>
<proteinExistence type="predicted"/>
<accession>A0ABV2J0J5</accession>
<dbReference type="PANTHER" id="PTHR43333:SF1">
    <property type="entry name" value="D-ISOMER SPECIFIC 2-HYDROXYACID DEHYDROGENASE NAD-BINDING DOMAIN-CONTAINING PROTEIN"/>
    <property type="match status" value="1"/>
</dbReference>
<dbReference type="EMBL" id="JBEPMB010000003">
    <property type="protein sequence ID" value="MET3614256.1"/>
    <property type="molecule type" value="Genomic_DNA"/>
</dbReference>
<dbReference type="EC" id="1.1.1.81" evidence="4"/>
<dbReference type="Gene3D" id="3.40.50.720">
    <property type="entry name" value="NAD(P)-binding Rossmann-like Domain"/>
    <property type="match status" value="2"/>
</dbReference>
<keyword evidence="1 4" id="KW-0560">Oxidoreductase</keyword>
<dbReference type="PANTHER" id="PTHR43333">
    <property type="entry name" value="2-HACID_DH_C DOMAIN-CONTAINING PROTEIN"/>
    <property type="match status" value="1"/>
</dbReference>
<dbReference type="GO" id="GO:0016618">
    <property type="term" value="F:hydroxypyruvate reductase [NAD(P)H] activity"/>
    <property type="evidence" value="ECO:0007669"/>
    <property type="project" value="UniProtKB-EC"/>
</dbReference>
<feature type="domain" description="D-isomer specific 2-hydroxyacid dehydrogenase NAD-binding" evidence="3">
    <location>
        <begin position="101"/>
        <end position="272"/>
    </location>
</feature>
<dbReference type="CDD" id="cd12164">
    <property type="entry name" value="GDH_like_2"/>
    <property type="match status" value="1"/>
</dbReference>
<dbReference type="InterPro" id="IPR006140">
    <property type="entry name" value="D-isomer_DH_NAD-bd"/>
</dbReference>
<dbReference type="Proteomes" id="UP001549047">
    <property type="component" value="Unassembled WGS sequence"/>
</dbReference>
<evidence type="ECO:0000259" key="3">
    <source>
        <dbReference type="Pfam" id="PF02826"/>
    </source>
</evidence>
<protein>
    <submittedName>
        <fullName evidence="4">Glyoxylate/hydroxypyruvate reductase A</fullName>
        <ecNumber evidence="4">1.1.1.79</ecNumber>
        <ecNumber evidence="4">1.1.1.81</ecNumber>
    </submittedName>
</protein>
<sequence length="307" mass="33600">MTFLFNSDAARGAIFADAFAQALPNIPFSMDARGIDPNEVRYLITWTAPKDLARYRNLEILFSIGAGVDQLDLAVIPAHVKVVRMVEDGIVRMMQEYVLLAALALHRNLPAYLESQRKRRWAPLPQAQATDRRIGILGLGMLAQAVLERLKPLGFPLAAWSRSPRSLDSVTCHHGATGLGTMLAETDILVCLLPLTPETRGFLDADLFAMLPKGAQLIHVGRGPQLDDAALLAALDRDHLSGAMIDVTDPQPLPEDHPFWLHPKIILTPHVASVTQPASAARAVIENIRLHLAGHEPIGLVDRARGY</sequence>
<reference evidence="4 5" key="1">
    <citation type="submission" date="2024-06" db="EMBL/GenBank/DDBJ databases">
        <title>Genomic Encyclopedia of Type Strains, Phase IV (KMG-IV): sequencing the most valuable type-strain genomes for metagenomic binning, comparative biology and taxonomic classification.</title>
        <authorList>
            <person name="Goeker M."/>
        </authorList>
    </citation>
    <scope>NUCLEOTIDE SEQUENCE [LARGE SCALE GENOMIC DNA]</scope>
    <source>
        <strain evidence="4 5">DSM 29780</strain>
    </source>
</reference>
<dbReference type="InterPro" id="IPR036291">
    <property type="entry name" value="NAD(P)-bd_dom_sf"/>
</dbReference>
<dbReference type="EC" id="1.1.1.79" evidence="4"/>
<evidence type="ECO:0000313" key="4">
    <source>
        <dbReference type="EMBL" id="MET3614256.1"/>
    </source>
</evidence>
<dbReference type="Pfam" id="PF02826">
    <property type="entry name" value="2-Hacid_dh_C"/>
    <property type="match status" value="1"/>
</dbReference>
<keyword evidence="5" id="KW-1185">Reference proteome</keyword>
<evidence type="ECO:0000313" key="5">
    <source>
        <dbReference type="Proteomes" id="UP001549047"/>
    </source>
</evidence>
<evidence type="ECO:0000256" key="1">
    <source>
        <dbReference type="ARBA" id="ARBA00023002"/>
    </source>
</evidence>
<dbReference type="GO" id="GO:0030267">
    <property type="term" value="F:glyoxylate reductase (NADPH) activity"/>
    <property type="evidence" value="ECO:0007669"/>
    <property type="project" value="UniProtKB-EC"/>
</dbReference>
<dbReference type="RefSeq" id="WP_354556762.1">
    <property type="nucleotide sequence ID" value="NZ_JBEPMB010000003.1"/>
</dbReference>